<feature type="non-terminal residue" evidence="1">
    <location>
        <position position="1"/>
    </location>
</feature>
<gene>
    <name evidence="1" type="ORF">LEA_07713</name>
</gene>
<dbReference type="AlphaFoldDB" id="K1TSK2"/>
<name>K1TSK2_9ZZZZ</name>
<evidence type="ECO:0000313" key="1">
    <source>
        <dbReference type="EMBL" id="EKC70569.1"/>
    </source>
</evidence>
<protein>
    <submittedName>
        <fullName evidence="1">Cell surface protein</fullName>
    </submittedName>
</protein>
<dbReference type="Gene3D" id="3.80.10.10">
    <property type="entry name" value="Ribonuclease Inhibitor"/>
    <property type="match status" value="2"/>
</dbReference>
<sequence>ITVLTVLLLTLSFASAGTMAGAKTKNGFTYKITKNQVKIVSCSKNQKRIVIPNKIAGKKVTSLGANVWKKSSKVQTVVLPKYLKTIEKKQADYAWGNIVKKKNIFSTPFTGCGKLKNIKVAKGNKYFCSAKGVLYTKNKKTLLVYPAGRTQKSYTIQGKTTQIGEAAF</sequence>
<reference evidence="1" key="1">
    <citation type="journal article" date="2013" name="Environ. Microbiol.">
        <title>Microbiota from the distal guts of lean and obese adolescents exhibit partial functional redundancy besides clear differences in community structure.</title>
        <authorList>
            <person name="Ferrer M."/>
            <person name="Ruiz A."/>
            <person name="Lanza F."/>
            <person name="Haange S.B."/>
            <person name="Oberbach A."/>
            <person name="Till H."/>
            <person name="Bargiela R."/>
            <person name="Campoy C."/>
            <person name="Segura M.T."/>
            <person name="Richter M."/>
            <person name="von Bergen M."/>
            <person name="Seifert J."/>
            <person name="Suarez A."/>
        </authorList>
    </citation>
    <scope>NUCLEOTIDE SEQUENCE</scope>
</reference>
<accession>K1TSK2</accession>
<proteinExistence type="predicted"/>
<organism evidence="1">
    <name type="scientific">human gut metagenome</name>
    <dbReference type="NCBI Taxonomy" id="408170"/>
    <lineage>
        <taxon>unclassified sequences</taxon>
        <taxon>metagenomes</taxon>
        <taxon>organismal metagenomes</taxon>
    </lineage>
</organism>
<dbReference type="InterPro" id="IPR032675">
    <property type="entry name" value="LRR_dom_sf"/>
</dbReference>
<comment type="caution">
    <text evidence="1">The sequence shown here is derived from an EMBL/GenBank/DDBJ whole genome shotgun (WGS) entry which is preliminary data.</text>
</comment>
<dbReference type="EMBL" id="AJWY01005094">
    <property type="protein sequence ID" value="EKC70569.1"/>
    <property type="molecule type" value="Genomic_DNA"/>
</dbReference>